<evidence type="ECO:0000256" key="8">
    <source>
        <dbReference type="ARBA" id="ARBA00022452"/>
    </source>
</evidence>
<comment type="subcellular location">
    <subcellularLocation>
        <location evidence="20">Cell outer membrane</location>
        <topology evidence="20">Multi-pass membrane protein</topology>
    </subcellularLocation>
    <text evidence="20">One of the very few enzymes located there.</text>
</comment>
<keyword evidence="11" id="KW-0732">Signal</keyword>
<dbReference type="EC" id="3.1.1.32" evidence="5 20"/>
<dbReference type="SUPFAM" id="SSF56931">
    <property type="entry name" value="Outer membrane phospholipase A (OMPLA)"/>
    <property type="match status" value="1"/>
</dbReference>
<dbReference type="PANTHER" id="PTHR40457:SF1">
    <property type="entry name" value="PHOSPHOLIPASE A1"/>
    <property type="match status" value="1"/>
</dbReference>
<comment type="catalytic activity">
    <reaction evidence="2 20">
        <text>a 1,2-diacyl-sn-glycero-3-phosphocholine + H2O = a 1-acyl-sn-glycero-3-phosphocholine + a fatty acid + H(+)</text>
        <dbReference type="Rhea" id="RHEA:15801"/>
        <dbReference type="ChEBI" id="CHEBI:15377"/>
        <dbReference type="ChEBI" id="CHEBI:15378"/>
        <dbReference type="ChEBI" id="CHEBI:28868"/>
        <dbReference type="ChEBI" id="CHEBI:57643"/>
        <dbReference type="ChEBI" id="CHEBI:58168"/>
        <dbReference type="EC" id="3.1.1.4"/>
    </reaction>
</comment>
<evidence type="ECO:0000313" key="21">
    <source>
        <dbReference type="EMBL" id="AWB67917.1"/>
    </source>
</evidence>
<evidence type="ECO:0000256" key="2">
    <source>
        <dbReference type="ARBA" id="ARBA00001604"/>
    </source>
</evidence>
<evidence type="ECO:0000256" key="10">
    <source>
        <dbReference type="ARBA" id="ARBA00022723"/>
    </source>
</evidence>
<evidence type="ECO:0000256" key="12">
    <source>
        <dbReference type="ARBA" id="ARBA00022801"/>
    </source>
</evidence>
<evidence type="ECO:0000256" key="5">
    <source>
        <dbReference type="ARBA" id="ARBA00013179"/>
    </source>
</evidence>
<name>A0A2S0VUL8_9ALTE</name>
<keyword evidence="15 20" id="KW-0443">Lipid metabolism</keyword>
<keyword evidence="12 20" id="KW-0378">Hydrolase</keyword>
<evidence type="ECO:0000256" key="15">
    <source>
        <dbReference type="ARBA" id="ARBA00023098"/>
    </source>
</evidence>
<dbReference type="Proteomes" id="UP000244441">
    <property type="component" value="Chromosome"/>
</dbReference>
<dbReference type="KEGG" id="cate:C2869_16460"/>
<dbReference type="EMBL" id="CP026604">
    <property type="protein sequence ID" value="AWB67917.1"/>
    <property type="molecule type" value="Genomic_DNA"/>
</dbReference>
<comment type="function">
    <text evidence="20">Hydrolysis of phosphatidylcholine with phospholipase A2 (EC 3.1.1.4) and phospholipase A1 (EC 3.1.1.32) activities.</text>
</comment>
<comment type="catalytic activity">
    <reaction evidence="1 20">
        <text>a 1,2-diacyl-sn-glycero-3-phosphocholine + H2O = a 2-acyl-sn-glycero-3-phosphocholine + a fatty acid + H(+)</text>
        <dbReference type="Rhea" id="RHEA:18689"/>
        <dbReference type="ChEBI" id="CHEBI:15377"/>
        <dbReference type="ChEBI" id="CHEBI:15378"/>
        <dbReference type="ChEBI" id="CHEBI:28868"/>
        <dbReference type="ChEBI" id="CHEBI:57643"/>
        <dbReference type="ChEBI" id="CHEBI:57875"/>
        <dbReference type="EC" id="3.1.1.32"/>
    </reaction>
</comment>
<sequence>MENQTVKQSIQTLLLMLQLVITMPISAQLFIDSDAGGSFIADRDYPVIDSSSASDLYSLQHHQGSFVLPVTYNVDQQQKNTEKLESKFQLSIKTALLDNPFEFNGNAENNRVYFAYTQTHFWQSYNDSASTPVRETHYQPEVIWRFSPSNFSLLGIPISHLELGLNHKSTGEQPPYSRNWNRFIVNLISHRAGWQYNFKTWYSQPQKHKTISYDDNYGRAEFGIKHFAANRTIGLQASNALTGDYKGLLTIEYSQKLFNQIALYVEYKSGYGESMVDYATKVNQIGIGFSVVDWL</sequence>
<feature type="active site" description="Nucleophile" evidence="18">
    <location>
        <position position="169"/>
    </location>
</feature>
<feature type="transmembrane region" description="Helical" evidence="20">
    <location>
        <begin position="12"/>
        <end position="31"/>
    </location>
</feature>
<keyword evidence="10 19" id="KW-0479">Metal-binding</keyword>
<protein>
    <recommendedName>
        <fullName evidence="7 20">Phospholipase A1</fullName>
        <ecNumber evidence="5 20">3.1.1.32</ecNumber>
        <ecNumber evidence="6 20">3.1.1.4</ecNumber>
    </recommendedName>
    <alternativeName>
        <fullName evidence="20">Phosphatidylcholine 1-acylhydrolase</fullName>
    </alternativeName>
</protein>
<dbReference type="GO" id="GO:0004623">
    <property type="term" value="F:phospholipase A2 activity"/>
    <property type="evidence" value="ECO:0007669"/>
    <property type="project" value="UniProtKB-EC"/>
</dbReference>
<evidence type="ECO:0000256" key="16">
    <source>
        <dbReference type="ARBA" id="ARBA00023136"/>
    </source>
</evidence>
<keyword evidence="17 20" id="KW-0998">Cell outer membrane</keyword>
<feature type="binding site" description="in dimeric form" evidence="19">
    <location>
        <position position="130"/>
    </location>
    <ligand>
        <name>Ca(2+)</name>
        <dbReference type="ChEBI" id="CHEBI:29108"/>
        <label>1</label>
    </ligand>
</feature>
<accession>A0A2S0VUL8</accession>
<feature type="active site" description="Proton acceptor" evidence="18">
    <location>
        <position position="167"/>
    </location>
</feature>
<comment type="cofactor">
    <cofactor evidence="20">
        <name>Ca(2+)</name>
        <dbReference type="ChEBI" id="CHEBI:29108"/>
    </cofactor>
    <text evidence="20">Binds 1 Ca(2+) ion per monomer. In the dimeric form the Ca(2+) is bound by different amino acids with binding of each Ca(2+) shared with ligands coming from each monomer. The Ca(2+) ion may have a role in catalysis.</text>
</comment>
<evidence type="ECO:0000256" key="6">
    <source>
        <dbReference type="ARBA" id="ARBA00013278"/>
    </source>
</evidence>
<dbReference type="Pfam" id="PF02253">
    <property type="entry name" value="PLA1"/>
    <property type="match status" value="1"/>
</dbReference>
<dbReference type="GO" id="GO:0009279">
    <property type="term" value="C:cell outer membrane"/>
    <property type="evidence" value="ECO:0007669"/>
    <property type="project" value="UniProtKB-SubCell"/>
</dbReference>
<proteinExistence type="inferred from homology"/>
<comment type="subunit">
    <text evidence="4 20">Homodimer; dimerization is reversible, and the dimeric form is the active one.</text>
</comment>
<keyword evidence="22" id="KW-1185">Reference proteome</keyword>
<evidence type="ECO:0000256" key="3">
    <source>
        <dbReference type="ARBA" id="ARBA00010525"/>
    </source>
</evidence>
<gene>
    <name evidence="21" type="ORF">C2869_16460</name>
</gene>
<evidence type="ECO:0000313" key="22">
    <source>
        <dbReference type="Proteomes" id="UP000244441"/>
    </source>
</evidence>
<keyword evidence="9 20" id="KW-0812">Transmembrane</keyword>
<dbReference type="AlphaFoldDB" id="A0A2S0VUL8"/>
<dbReference type="InterPro" id="IPR036541">
    <property type="entry name" value="PLipase_A1_sf"/>
</dbReference>
<keyword evidence="8" id="KW-1134">Transmembrane beta strand</keyword>
<keyword evidence="13 19" id="KW-0106">Calcium</keyword>
<dbReference type="PANTHER" id="PTHR40457">
    <property type="entry name" value="PHOSPHOLIPASE A1"/>
    <property type="match status" value="1"/>
</dbReference>
<evidence type="ECO:0000256" key="14">
    <source>
        <dbReference type="ARBA" id="ARBA00022963"/>
    </source>
</evidence>
<organism evidence="21 22">
    <name type="scientific">Saccharobesus litoralis</name>
    <dbReference type="NCBI Taxonomy" id="2172099"/>
    <lineage>
        <taxon>Bacteria</taxon>
        <taxon>Pseudomonadati</taxon>
        <taxon>Pseudomonadota</taxon>
        <taxon>Gammaproteobacteria</taxon>
        <taxon>Alteromonadales</taxon>
        <taxon>Alteromonadaceae</taxon>
        <taxon>Saccharobesus</taxon>
    </lineage>
</organism>
<evidence type="ECO:0000256" key="4">
    <source>
        <dbReference type="ARBA" id="ARBA00011702"/>
    </source>
</evidence>
<evidence type="ECO:0000256" key="1">
    <source>
        <dbReference type="ARBA" id="ARBA00000111"/>
    </source>
</evidence>
<dbReference type="InterPro" id="IPR003187">
    <property type="entry name" value="PLipase_A1"/>
</dbReference>
<evidence type="ECO:0000256" key="13">
    <source>
        <dbReference type="ARBA" id="ARBA00022837"/>
    </source>
</evidence>
<dbReference type="PRINTS" id="PR01486">
    <property type="entry name" value="PHPHLIPASEA1"/>
</dbReference>
<dbReference type="GO" id="GO:0008970">
    <property type="term" value="F:phospholipase A1 activity"/>
    <property type="evidence" value="ECO:0007669"/>
    <property type="project" value="UniProtKB-EC"/>
</dbReference>
<dbReference type="GO" id="GO:0016042">
    <property type="term" value="P:lipid catabolic process"/>
    <property type="evidence" value="ECO:0007669"/>
    <property type="project" value="UniProtKB-KW"/>
</dbReference>
<dbReference type="GO" id="GO:0046872">
    <property type="term" value="F:metal ion binding"/>
    <property type="evidence" value="ECO:0007669"/>
    <property type="project" value="UniProtKB-KW"/>
</dbReference>
<comment type="caution">
    <text evidence="20">Lacks conserved residue(s) required for the propagation of feature annotation.</text>
</comment>
<evidence type="ECO:0000256" key="18">
    <source>
        <dbReference type="PIRSR" id="PIRSR603187-1"/>
    </source>
</evidence>
<reference evidence="21 22" key="1">
    <citation type="submission" date="2018-01" db="EMBL/GenBank/DDBJ databases">
        <title>Genome sequence of a Cantenovulum-like bacteria.</title>
        <authorList>
            <person name="Tan W.R."/>
            <person name="Lau N.-S."/>
            <person name="Go F."/>
            <person name="Amirul A.-A.A."/>
        </authorList>
    </citation>
    <scope>NUCLEOTIDE SEQUENCE [LARGE SCALE GENOMIC DNA]</scope>
    <source>
        <strain evidence="21 22">CCB-QB4</strain>
    </source>
</reference>
<dbReference type="Gene3D" id="2.40.230.10">
    <property type="entry name" value="Phospholipase A1"/>
    <property type="match status" value="1"/>
</dbReference>
<evidence type="ECO:0000256" key="19">
    <source>
        <dbReference type="PIRSR" id="PIRSR603187-2"/>
    </source>
</evidence>
<keyword evidence="20" id="KW-1133">Transmembrane helix</keyword>
<keyword evidence="16 20" id="KW-0472">Membrane</keyword>
<comment type="similarity">
    <text evidence="3 20">Belongs to the phospholipase A1 family.</text>
</comment>
<dbReference type="EC" id="3.1.1.4" evidence="6 20"/>
<evidence type="ECO:0000256" key="11">
    <source>
        <dbReference type="ARBA" id="ARBA00022729"/>
    </source>
</evidence>
<feature type="binding site" description="in dimeric form" evidence="19">
    <location>
        <position position="177"/>
    </location>
    <ligand>
        <name>Ca(2+)</name>
        <dbReference type="ChEBI" id="CHEBI:29108"/>
        <label>1</label>
    </ligand>
</feature>
<evidence type="ECO:0000256" key="9">
    <source>
        <dbReference type="ARBA" id="ARBA00022692"/>
    </source>
</evidence>
<evidence type="ECO:0000256" key="17">
    <source>
        <dbReference type="ARBA" id="ARBA00023237"/>
    </source>
</evidence>
<keyword evidence="14 20" id="KW-0442">Lipid degradation</keyword>
<evidence type="ECO:0000256" key="7">
    <source>
        <dbReference type="ARBA" id="ARBA00021726"/>
    </source>
</evidence>
<evidence type="ECO:0000256" key="20">
    <source>
        <dbReference type="RuleBase" id="RU366027"/>
    </source>
</evidence>